<keyword evidence="13" id="KW-1185">Reference proteome</keyword>
<dbReference type="Gene3D" id="3.30.1330.60">
    <property type="entry name" value="OmpA-like domain"/>
    <property type="match status" value="1"/>
</dbReference>
<dbReference type="Proteomes" id="UP000445000">
    <property type="component" value="Unassembled WGS sequence"/>
</dbReference>
<dbReference type="PANTHER" id="PTHR30329">
    <property type="entry name" value="STATOR ELEMENT OF FLAGELLAR MOTOR COMPLEX"/>
    <property type="match status" value="1"/>
</dbReference>
<dbReference type="InterPro" id="IPR006665">
    <property type="entry name" value="OmpA-like"/>
</dbReference>
<dbReference type="PRINTS" id="PR01021">
    <property type="entry name" value="OMPADOMAIN"/>
</dbReference>
<keyword evidence="7 8" id="KW-0131">Cell cycle</keyword>
<comment type="function">
    <text evidence="8">Part of the Tol-Pal system, which plays a role in outer membrane invagination during cell division and is important for maintaining outer membrane integrity.</text>
</comment>
<name>A0A829YL10_9GAMM</name>
<dbReference type="NCBIfam" id="TIGR02802">
    <property type="entry name" value="Pal_lipo"/>
    <property type="match status" value="1"/>
</dbReference>
<evidence type="ECO:0000313" key="12">
    <source>
        <dbReference type="EMBL" id="GFE84114.1"/>
    </source>
</evidence>
<dbReference type="HAMAP" id="MF_02204">
    <property type="entry name" value="Pal"/>
    <property type="match status" value="1"/>
</dbReference>
<proteinExistence type="inferred from homology"/>
<evidence type="ECO:0000256" key="3">
    <source>
        <dbReference type="ARBA" id="ARBA00023136"/>
    </source>
</evidence>
<dbReference type="Pfam" id="PF00691">
    <property type="entry name" value="OmpA"/>
    <property type="match status" value="1"/>
</dbReference>
<evidence type="ECO:0000259" key="11">
    <source>
        <dbReference type="PROSITE" id="PS51123"/>
    </source>
</evidence>
<feature type="domain" description="OmpA-like" evidence="11">
    <location>
        <begin position="59"/>
        <end position="174"/>
    </location>
</feature>
<dbReference type="CDD" id="cd07185">
    <property type="entry name" value="OmpA_C-like"/>
    <property type="match status" value="1"/>
</dbReference>
<dbReference type="EMBL" id="BLJN01000008">
    <property type="protein sequence ID" value="GFE84114.1"/>
    <property type="molecule type" value="Genomic_DNA"/>
</dbReference>
<dbReference type="PANTHER" id="PTHR30329:SF21">
    <property type="entry name" value="LIPOPROTEIN YIAD-RELATED"/>
    <property type="match status" value="1"/>
</dbReference>
<protein>
    <recommendedName>
        <fullName evidence="8">Peptidoglycan-associated lipoprotein</fullName>
        <shortName evidence="8">PAL</shortName>
    </recommendedName>
</protein>
<dbReference type="AlphaFoldDB" id="A0A829YL10"/>
<dbReference type="SUPFAM" id="SSF103088">
    <property type="entry name" value="OmpA-like"/>
    <property type="match status" value="1"/>
</dbReference>
<dbReference type="InterPro" id="IPR014169">
    <property type="entry name" value="Pal_lipo_C"/>
</dbReference>
<feature type="region of interest" description="Disordered" evidence="9">
    <location>
        <begin position="27"/>
        <end position="52"/>
    </location>
</feature>
<dbReference type="PROSITE" id="PS51257">
    <property type="entry name" value="PROKAR_LIPOPROTEIN"/>
    <property type="match status" value="1"/>
</dbReference>
<feature type="signal peptide" evidence="10">
    <location>
        <begin position="1"/>
        <end position="17"/>
    </location>
</feature>
<feature type="chain" id="PRO_5032489330" description="Peptidoglycan-associated lipoprotein" evidence="10">
    <location>
        <begin position="18"/>
        <end position="174"/>
    </location>
</feature>
<keyword evidence="1 8" id="KW-0132">Cell division</keyword>
<dbReference type="InterPro" id="IPR039001">
    <property type="entry name" value="Pal"/>
</dbReference>
<comment type="subcellular location">
    <subcellularLocation>
        <location evidence="8">Cell outer membrane</location>
        <topology evidence="8">Lipid-anchor</topology>
    </subcellularLocation>
</comment>
<keyword evidence="4 8" id="KW-0564">Palmitate</keyword>
<evidence type="ECO:0000256" key="7">
    <source>
        <dbReference type="ARBA" id="ARBA00023306"/>
    </source>
</evidence>
<evidence type="ECO:0000256" key="6">
    <source>
        <dbReference type="ARBA" id="ARBA00023288"/>
    </source>
</evidence>
<sequence length="174" mass="18657">MRVTQLMLIAVSGLMLAACGNKPLPEAQNTSEAVGPSTSTQGADSSGVGSSALSAEQQAMEAAKAAGVIVYFDYDRAEIKPEFVPVVAAHAKFLNGSPQRKVRLEGHSDERGSREYNIGLGERRAQAVRRALMLQGVTENQITTVSYGEERPAVQGSDETAYGKNRRVELVYGR</sequence>
<evidence type="ECO:0000256" key="8">
    <source>
        <dbReference type="HAMAP-Rule" id="MF_02204"/>
    </source>
</evidence>
<dbReference type="RefSeq" id="WP_161815730.1">
    <property type="nucleotide sequence ID" value="NZ_BLJN01000008.1"/>
</dbReference>
<keyword evidence="5 8" id="KW-0998">Cell outer membrane</keyword>
<evidence type="ECO:0000256" key="9">
    <source>
        <dbReference type="SAM" id="MobiDB-lite"/>
    </source>
</evidence>
<evidence type="ECO:0000313" key="13">
    <source>
        <dbReference type="Proteomes" id="UP000445000"/>
    </source>
</evidence>
<dbReference type="PROSITE" id="PS51123">
    <property type="entry name" value="OMPA_2"/>
    <property type="match status" value="1"/>
</dbReference>
<evidence type="ECO:0000256" key="10">
    <source>
        <dbReference type="SAM" id="SignalP"/>
    </source>
</evidence>
<evidence type="ECO:0000256" key="2">
    <source>
        <dbReference type="ARBA" id="ARBA00022729"/>
    </source>
</evidence>
<evidence type="ECO:0000256" key="5">
    <source>
        <dbReference type="ARBA" id="ARBA00023237"/>
    </source>
</evidence>
<comment type="caution">
    <text evidence="12">The sequence shown here is derived from an EMBL/GenBank/DDBJ whole genome shotgun (WGS) entry which is preliminary data.</text>
</comment>
<comment type="subunit">
    <text evidence="8">The Tol-Pal system is composed of five core proteins: the inner membrane proteins TolA, TolQ and TolR, the periplasmic protein TolB and the outer membrane protein Pal. They form a network linking the inner and outer membranes and the peptidoglycan layer.</text>
</comment>
<keyword evidence="2 8" id="KW-0732">Signal</keyword>
<evidence type="ECO:0000256" key="1">
    <source>
        <dbReference type="ARBA" id="ARBA00022618"/>
    </source>
</evidence>
<dbReference type="InterPro" id="IPR036737">
    <property type="entry name" value="OmpA-like_sf"/>
</dbReference>
<keyword evidence="3 8" id="KW-0472">Membrane</keyword>
<dbReference type="GO" id="GO:0051301">
    <property type="term" value="P:cell division"/>
    <property type="evidence" value="ECO:0007669"/>
    <property type="project" value="UniProtKB-UniRule"/>
</dbReference>
<keyword evidence="6 8" id="KW-0449">Lipoprotein</keyword>
<comment type="similarity">
    <text evidence="8">Belongs to the Pal lipoprotein family.</text>
</comment>
<gene>
    <name evidence="8 12" type="primary">pal</name>
    <name evidence="12" type="ORF">GCM10011487_61140</name>
</gene>
<accession>A0A829YL10</accession>
<dbReference type="InterPro" id="IPR050330">
    <property type="entry name" value="Bact_OuterMem_StrucFunc"/>
</dbReference>
<reference evidence="13" key="1">
    <citation type="submission" date="2020-01" db="EMBL/GenBank/DDBJ databases">
        <title>'Steroidobacter agaridevorans' sp. nov., agar-degrading bacteria isolated from rhizosphere soils.</title>
        <authorList>
            <person name="Ikenaga M."/>
            <person name="Kataoka M."/>
            <person name="Murouchi A."/>
            <person name="Katsuragi S."/>
            <person name="Sakai M."/>
        </authorList>
    </citation>
    <scope>NUCLEOTIDE SEQUENCE [LARGE SCALE GENOMIC DNA]</scope>
    <source>
        <strain evidence="13">YU21-B</strain>
    </source>
</reference>
<dbReference type="InterPro" id="IPR006664">
    <property type="entry name" value="OMP_bac"/>
</dbReference>
<evidence type="ECO:0000256" key="4">
    <source>
        <dbReference type="ARBA" id="ARBA00023139"/>
    </source>
</evidence>
<organism evidence="12 13">
    <name type="scientific">Steroidobacter agaridevorans</name>
    <dbReference type="NCBI Taxonomy" id="2695856"/>
    <lineage>
        <taxon>Bacteria</taxon>
        <taxon>Pseudomonadati</taxon>
        <taxon>Pseudomonadota</taxon>
        <taxon>Gammaproteobacteria</taxon>
        <taxon>Steroidobacterales</taxon>
        <taxon>Steroidobacteraceae</taxon>
        <taxon>Steroidobacter</taxon>
    </lineage>
</organism>
<dbReference type="GO" id="GO:0009279">
    <property type="term" value="C:cell outer membrane"/>
    <property type="evidence" value="ECO:0007669"/>
    <property type="project" value="UniProtKB-SubCell"/>
</dbReference>